<dbReference type="EC" id="3.6.4.13" evidence="1"/>
<dbReference type="GO" id="GO:0002151">
    <property type="term" value="F:G-quadruplex RNA binding"/>
    <property type="evidence" value="ECO:0007669"/>
    <property type="project" value="TreeGrafter"/>
</dbReference>
<keyword evidence="13" id="KW-1185">Reference proteome</keyword>
<evidence type="ECO:0000259" key="11">
    <source>
        <dbReference type="PROSITE" id="PS51194"/>
    </source>
</evidence>
<feature type="compositionally biased region" description="Gly residues" evidence="8">
    <location>
        <begin position="67"/>
        <end position="84"/>
    </location>
</feature>
<keyword evidence="3" id="KW-0378">Hydrolase</keyword>
<keyword evidence="9" id="KW-1133">Transmembrane helix</keyword>
<evidence type="ECO:0000313" key="12">
    <source>
        <dbReference type="EMBL" id="KAK7086921.1"/>
    </source>
</evidence>
<dbReference type="GO" id="GO:0005634">
    <property type="term" value="C:nucleus"/>
    <property type="evidence" value="ECO:0007669"/>
    <property type="project" value="TreeGrafter"/>
</dbReference>
<dbReference type="PROSITE" id="PS00690">
    <property type="entry name" value="DEAH_ATP_HELICASE"/>
    <property type="match status" value="1"/>
</dbReference>
<evidence type="ECO:0000256" key="8">
    <source>
        <dbReference type="SAM" id="MobiDB-lite"/>
    </source>
</evidence>
<dbReference type="Pfam" id="PF04408">
    <property type="entry name" value="WHD_HA2"/>
    <property type="match status" value="1"/>
</dbReference>
<dbReference type="Proteomes" id="UP001381693">
    <property type="component" value="Unassembled WGS sequence"/>
</dbReference>
<dbReference type="PROSITE" id="PS51192">
    <property type="entry name" value="HELICASE_ATP_BIND_1"/>
    <property type="match status" value="1"/>
</dbReference>
<feature type="domain" description="Helicase ATP-binding" evidence="10">
    <location>
        <begin position="308"/>
        <end position="476"/>
    </location>
</feature>
<proteinExistence type="inferred from homology"/>
<dbReference type="SMART" id="SM00490">
    <property type="entry name" value="HELICc"/>
    <property type="match status" value="1"/>
</dbReference>
<feature type="compositionally biased region" description="Polar residues" evidence="8">
    <location>
        <begin position="133"/>
        <end position="146"/>
    </location>
</feature>
<dbReference type="AlphaFoldDB" id="A0AAN9AHA4"/>
<dbReference type="EMBL" id="JAXCGZ010000045">
    <property type="protein sequence ID" value="KAK7086921.1"/>
    <property type="molecule type" value="Genomic_DNA"/>
</dbReference>
<keyword evidence="6" id="KW-0694">RNA-binding</keyword>
<dbReference type="PANTHER" id="PTHR18934:SF237">
    <property type="entry name" value="ATP-DEPENDENT DNA_RNA HELICASE DHX36"/>
    <property type="match status" value="1"/>
</dbReference>
<evidence type="ECO:0000256" key="5">
    <source>
        <dbReference type="ARBA" id="ARBA00022840"/>
    </source>
</evidence>
<dbReference type="Gene3D" id="1.20.120.1080">
    <property type="match status" value="1"/>
</dbReference>
<feature type="domain" description="Helicase C-terminal" evidence="11">
    <location>
        <begin position="555"/>
        <end position="727"/>
    </location>
</feature>
<dbReference type="FunFam" id="1.20.120.1080:FF:000002">
    <property type="entry name" value="Putative ATP-dependent RNA helicase DHX36"/>
    <property type="match status" value="1"/>
</dbReference>
<dbReference type="Pfam" id="PF00271">
    <property type="entry name" value="Helicase_C"/>
    <property type="match status" value="1"/>
</dbReference>
<dbReference type="InterPro" id="IPR014001">
    <property type="entry name" value="Helicase_ATP-bd"/>
</dbReference>
<feature type="region of interest" description="Disordered" evidence="8">
    <location>
        <begin position="192"/>
        <end position="228"/>
    </location>
</feature>
<evidence type="ECO:0000256" key="3">
    <source>
        <dbReference type="ARBA" id="ARBA00022801"/>
    </source>
</evidence>
<dbReference type="Gene3D" id="3.40.50.300">
    <property type="entry name" value="P-loop containing nucleotide triphosphate hydrolases"/>
    <property type="match status" value="2"/>
</dbReference>
<keyword evidence="4" id="KW-0347">Helicase</keyword>
<dbReference type="InterPro" id="IPR007502">
    <property type="entry name" value="Helicase-assoc_dom"/>
</dbReference>
<dbReference type="GO" id="GO:0003724">
    <property type="term" value="F:RNA helicase activity"/>
    <property type="evidence" value="ECO:0007669"/>
    <property type="project" value="UniProtKB-EC"/>
</dbReference>
<gene>
    <name evidence="12" type="ORF">SK128_013296</name>
</gene>
<dbReference type="GO" id="GO:0003678">
    <property type="term" value="F:DNA helicase activity"/>
    <property type="evidence" value="ECO:0007669"/>
    <property type="project" value="TreeGrafter"/>
</dbReference>
<dbReference type="GO" id="GO:0005737">
    <property type="term" value="C:cytoplasm"/>
    <property type="evidence" value="ECO:0007669"/>
    <property type="project" value="TreeGrafter"/>
</dbReference>
<comment type="similarity">
    <text evidence="7">Belongs to the DExH box helicase family.</text>
</comment>
<dbReference type="Pfam" id="PF00270">
    <property type="entry name" value="DEAD"/>
    <property type="match status" value="1"/>
</dbReference>
<dbReference type="InterPro" id="IPR027417">
    <property type="entry name" value="P-loop_NTPase"/>
</dbReference>
<feature type="compositionally biased region" description="Basic and acidic residues" evidence="8">
    <location>
        <begin position="210"/>
        <end position="228"/>
    </location>
</feature>
<feature type="compositionally biased region" description="Basic residues" evidence="8">
    <location>
        <begin position="42"/>
        <end position="53"/>
    </location>
</feature>
<dbReference type="InterPro" id="IPR011545">
    <property type="entry name" value="DEAD/DEAH_box_helicase_dom"/>
</dbReference>
<evidence type="ECO:0000313" key="13">
    <source>
        <dbReference type="Proteomes" id="UP001381693"/>
    </source>
</evidence>
<evidence type="ECO:0000256" key="2">
    <source>
        <dbReference type="ARBA" id="ARBA00022741"/>
    </source>
</evidence>
<organism evidence="12 13">
    <name type="scientific">Halocaridina rubra</name>
    <name type="common">Hawaiian red shrimp</name>
    <dbReference type="NCBI Taxonomy" id="373956"/>
    <lineage>
        <taxon>Eukaryota</taxon>
        <taxon>Metazoa</taxon>
        <taxon>Ecdysozoa</taxon>
        <taxon>Arthropoda</taxon>
        <taxon>Crustacea</taxon>
        <taxon>Multicrustacea</taxon>
        <taxon>Malacostraca</taxon>
        <taxon>Eumalacostraca</taxon>
        <taxon>Eucarida</taxon>
        <taxon>Decapoda</taxon>
        <taxon>Pleocyemata</taxon>
        <taxon>Caridea</taxon>
        <taxon>Atyoidea</taxon>
        <taxon>Atyidae</taxon>
        <taxon>Halocaridina</taxon>
    </lineage>
</organism>
<dbReference type="GO" id="GO:0051880">
    <property type="term" value="F:G-quadruplex DNA binding"/>
    <property type="evidence" value="ECO:0007669"/>
    <property type="project" value="TreeGrafter"/>
</dbReference>
<name>A0AAN9AHA4_HALRR</name>
<feature type="region of interest" description="Disordered" evidence="8">
    <location>
        <begin position="33"/>
        <end position="93"/>
    </location>
</feature>
<dbReference type="GO" id="GO:0005524">
    <property type="term" value="F:ATP binding"/>
    <property type="evidence" value="ECO:0007669"/>
    <property type="project" value="UniProtKB-KW"/>
</dbReference>
<dbReference type="SMART" id="SM00487">
    <property type="entry name" value="DEXDc"/>
    <property type="match status" value="1"/>
</dbReference>
<dbReference type="InterPro" id="IPR001650">
    <property type="entry name" value="Helicase_C-like"/>
</dbReference>
<evidence type="ECO:0000259" key="10">
    <source>
        <dbReference type="PROSITE" id="PS51192"/>
    </source>
</evidence>
<evidence type="ECO:0000256" key="4">
    <source>
        <dbReference type="ARBA" id="ARBA00022806"/>
    </source>
</evidence>
<reference evidence="12 13" key="1">
    <citation type="submission" date="2023-11" db="EMBL/GenBank/DDBJ databases">
        <title>Halocaridina rubra genome assembly.</title>
        <authorList>
            <person name="Smith C."/>
        </authorList>
    </citation>
    <scope>NUCLEOTIDE SEQUENCE [LARGE SCALE GENOMIC DNA]</scope>
    <source>
        <strain evidence="12">EP-1</strain>
        <tissue evidence="12">Whole</tissue>
    </source>
</reference>
<feature type="transmembrane region" description="Helical" evidence="9">
    <location>
        <begin position="785"/>
        <end position="807"/>
    </location>
</feature>
<dbReference type="FunFam" id="3.40.50.300:FF:000526">
    <property type="entry name" value="DExH-box ATP-dependent RNA helicase DExH3"/>
    <property type="match status" value="1"/>
</dbReference>
<evidence type="ECO:0000256" key="1">
    <source>
        <dbReference type="ARBA" id="ARBA00012552"/>
    </source>
</evidence>
<dbReference type="InterPro" id="IPR048333">
    <property type="entry name" value="HA2_WH"/>
</dbReference>
<dbReference type="SMART" id="SM00847">
    <property type="entry name" value="HA2"/>
    <property type="match status" value="1"/>
</dbReference>
<comment type="caution">
    <text evidence="12">The sequence shown here is derived from an EMBL/GenBank/DDBJ whole genome shotgun (WGS) entry which is preliminary data.</text>
</comment>
<dbReference type="InterPro" id="IPR002464">
    <property type="entry name" value="DNA/RNA_helicase_DEAH_CS"/>
</dbReference>
<keyword evidence="9" id="KW-0812">Transmembrane</keyword>
<keyword evidence="9" id="KW-0472">Membrane</keyword>
<keyword evidence="2" id="KW-0547">Nucleotide-binding</keyword>
<dbReference type="PANTHER" id="PTHR18934">
    <property type="entry name" value="ATP-DEPENDENT RNA HELICASE"/>
    <property type="match status" value="1"/>
</dbReference>
<protein>
    <recommendedName>
        <fullName evidence="1">RNA helicase</fullName>
        <ecNumber evidence="1">3.6.4.13</ecNumber>
    </recommendedName>
</protein>
<feature type="region of interest" description="Disordered" evidence="8">
    <location>
        <begin position="133"/>
        <end position="155"/>
    </location>
</feature>
<evidence type="ECO:0000256" key="9">
    <source>
        <dbReference type="SAM" id="Phobius"/>
    </source>
</evidence>
<sequence length="873" mass="99154">MALRFRLSRNSRTLLVLPSLSCIMYRSGNSGYQGGGGGGNWRGKRGGYGRRRGGNGGSWRDDEAGGDRGGGGGSGRNRGGGRRGGPPPGLRGKEIGLWYARRGQERQEKEKRFLPGISMNATQVRHVGKVLNSLDNGETSGSSSEKPSVFSRLEPRDDLGQEWDLRINSILKQKFDEDCDMEVGQSREAADIFSDPDAWIQDNTQKSRGVSREEREKSSRGETFSDRLDKMRESDFKRAYAANVEANQLRDATGLAELKSERVGLQRNEGLDNHFYEELVEQQNNELYKKMLEFRKKLPSYKMRDEIVDLVRENRVVVLSGETGCGKTTQVAQFLLEEAIAAGRGSITRIVCTQPRRISAISVAQRVSDERGEKLGHSVGYQIRLEKILPRSSGSILYCTTGIVLQWMQTDPLLNEVSHLILDEIHERDMLCDFLICMSKDLIKARPDLKLILMSATLNAEQFSEYYNGSPMIHIPGFTFPVEEFYLEDVLERTRFQFPADRQLPIWKKRERRKDSQFEDMIEPYIRNLEGSGKYSPYTLDELYKTSSEMLNVDLILELLRHIARQPSGAVLVFLPGWNEISKLNTMIQNDRMLGSRNFLVIPLHSMMPTVNQREVFDRPPEGVRKIVLATNIAETSITIDDIVYVIDSGWIKVKNYDREGNVQTLLPEWVALANARQRRGRAGRVQKGICYHLYTRAREMTLSEYALPEMQRIRLEEIILHIKILRLGSVKPFLSKVMNPPDESVVDSSLKMLQAIRCLDESENLTPLGFHLAHLPVDPLTGRMLLMAAIFSCVGPILTVAACLSFKDPFVTPLGKEKLVDQVKCQLSRNSKSDHLLCVYTYDEWERACQHRDDRGYCRENFLSSAILHQIK</sequence>
<dbReference type="SUPFAM" id="SSF52540">
    <property type="entry name" value="P-loop containing nucleoside triphosphate hydrolases"/>
    <property type="match status" value="1"/>
</dbReference>
<dbReference type="Pfam" id="PF21010">
    <property type="entry name" value="HA2_C"/>
    <property type="match status" value="1"/>
</dbReference>
<dbReference type="GO" id="GO:0016787">
    <property type="term" value="F:hydrolase activity"/>
    <property type="evidence" value="ECO:0007669"/>
    <property type="project" value="UniProtKB-KW"/>
</dbReference>
<keyword evidence="5" id="KW-0067">ATP-binding</keyword>
<evidence type="ECO:0000256" key="7">
    <source>
        <dbReference type="ARBA" id="ARBA00060772"/>
    </source>
</evidence>
<dbReference type="CDD" id="cd18791">
    <property type="entry name" value="SF2_C_RHA"/>
    <property type="match status" value="1"/>
</dbReference>
<accession>A0AAN9AHA4</accession>
<evidence type="ECO:0000256" key="6">
    <source>
        <dbReference type="ARBA" id="ARBA00022884"/>
    </source>
</evidence>
<dbReference type="PROSITE" id="PS51194">
    <property type="entry name" value="HELICASE_CTER"/>
    <property type="match status" value="1"/>
</dbReference>